<dbReference type="Pfam" id="PF06439">
    <property type="entry name" value="3keto-disac_hyd"/>
    <property type="match status" value="1"/>
</dbReference>
<keyword evidence="1" id="KW-1133">Transmembrane helix</keyword>
<feature type="domain" description="3-keto-alpha-glucoside-1,2-lyase/3-keto-2-hydroxy-glucal hydratase" evidence="2">
    <location>
        <begin position="63"/>
        <end position="220"/>
    </location>
</feature>
<evidence type="ECO:0000313" key="3">
    <source>
        <dbReference type="EMBL" id="BAJ62942.1"/>
    </source>
</evidence>
<proteinExistence type="predicted"/>
<dbReference type="InterPro" id="IPR010496">
    <property type="entry name" value="AL/BT2_dom"/>
</dbReference>
<accession>E8N3C8</accession>
<dbReference type="InParanoid" id="E8N3C8"/>
<dbReference type="OrthoDB" id="156070at2"/>
<dbReference type="Proteomes" id="UP000008922">
    <property type="component" value="Chromosome"/>
</dbReference>
<protein>
    <recommendedName>
        <fullName evidence="2">3-keto-alpha-glucoside-1,2-lyase/3-keto-2-hydroxy-glucal hydratase domain-containing protein</fullName>
    </recommendedName>
</protein>
<dbReference type="EMBL" id="AP012029">
    <property type="protein sequence ID" value="BAJ62942.1"/>
    <property type="molecule type" value="Genomic_DNA"/>
</dbReference>
<sequence>MVRRGYREQGQGLIEYALFVALLLVAVYLSLQAMGLSLRDAFTLVYCGISRSNACQTLFSDDFNNLNAWTIVRGIWKTQDGKLLAGPGEGRIFRDLPQKDYVISLNGAQLFQGNGYGIFFRATNPNAVNGYSFQYDPGYGGFIFRKWVNGSEISPPFAVAKAPSFDWYSQPRNIQLVVQGNTYIAYVDGVKVLEARDNTYTEGGMGLRTWDNSTISVDQVTVNSVK</sequence>
<keyword evidence="4" id="KW-1185">Reference proteome</keyword>
<evidence type="ECO:0000259" key="2">
    <source>
        <dbReference type="Pfam" id="PF06439"/>
    </source>
</evidence>
<evidence type="ECO:0000256" key="1">
    <source>
        <dbReference type="SAM" id="Phobius"/>
    </source>
</evidence>
<keyword evidence="1" id="KW-0812">Transmembrane</keyword>
<dbReference type="GO" id="GO:0016787">
    <property type="term" value="F:hydrolase activity"/>
    <property type="evidence" value="ECO:0007669"/>
    <property type="project" value="InterPro"/>
</dbReference>
<dbReference type="HOGENOM" id="CLU_1188994_0_0_0"/>
<feature type="transmembrane region" description="Helical" evidence="1">
    <location>
        <begin position="12"/>
        <end position="31"/>
    </location>
</feature>
<keyword evidence="1" id="KW-0472">Membrane</keyword>
<reference evidence="3 4" key="1">
    <citation type="submission" date="2010-12" db="EMBL/GenBank/DDBJ databases">
        <title>Whole genome sequence of Anaerolinea thermophila UNI-1.</title>
        <authorList>
            <person name="Narita-Yamada S."/>
            <person name="Kishi E."/>
            <person name="Watanabe Y."/>
            <person name="Takasaki K."/>
            <person name="Ankai A."/>
            <person name="Oguchi A."/>
            <person name="Fukui S."/>
            <person name="Takahashi M."/>
            <person name="Yashiro I."/>
            <person name="Hosoyama A."/>
            <person name="Sekiguchi Y."/>
            <person name="Hanada S."/>
            <person name="Fujita N."/>
        </authorList>
    </citation>
    <scope>NUCLEOTIDE SEQUENCE [LARGE SCALE GENOMIC DNA]</scope>
    <source>
        <strain evidence="4">DSM 14523 / JCM 11388 / NBRC 100420 / UNI-1</strain>
    </source>
</reference>
<organism evidence="3 4">
    <name type="scientific">Anaerolinea thermophila (strain DSM 14523 / JCM 11388 / NBRC 100420 / UNI-1)</name>
    <dbReference type="NCBI Taxonomy" id="926569"/>
    <lineage>
        <taxon>Bacteria</taxon>
        <taxon>Bacillati</taxon>
        <taxon>Chloroflexota</taxon>
        <taxon>Anaerolineae</taxon>
        <taxon>Anaerolineales</taxon>
        <taxon>Anaerolineaceae</taxon>
        <taxon>Anaerolinea</taxon>
    </lineage>
</organism>
<dbReference type="eggNOG" id="COG2165">
    <property type="taxonomic scope" value="Bacteria"/>
</dbReference>
<gene>
    <name evidence="3" type="ordered locus">ANT_09080</name>
</gene>
<name>E8N3C8_ANATU</name>
<dbReference type="Gene3D" id="2.60.120.560">
    <property type="entry name" value="Exo-inulinase, domain 1"/>
    <property type="match status" value="1"/>
</dbReference>
<dbReference type="STRING" id="926569.ANT_09080"/>
<dbReference type="KEGG" id="atm:ANT_09080"/>
<evidence type="ECO:0000313" key="4">
    <source>
        <dbReference type="Proteomes" id="UP000008922"/>
    </source>
</evidence>
<dbReference type="AlphaFoldDB" id="E8N3C8"/>
<dbReference type="RefSeq" id="WP_013559334.1">
    <property type="nucleotide sequence ID" value="NC_014960.1"/>
</dbReference>